<dbReference type="InterPro" id="IPR036890">
    <property type="entry name" value="HATPase_C_sf"/>
</dbReference>
<dbReference type="PANTHER" id="PTHR43065">
    <property type="entry name" value="SENSOR HISTIDINE KINASE"/>
    <property type="match status" value="1"/>
</dbReference>
<feature type="transmembrane region" description="Helical" evidence="5">
    <location>
        <begin position="25"/>
        <end position="43"/>
    </location>
</feature>
<dbReference type="OrthoDB" id="7967436at2"/>
<dbReference type="SUPFAM" id="SSF52172">
    <property type="entry name" value="CheY-like"/>
    <property type="match status" value="1"/>
</dbReference>
<dbReference type="PROSITE" id="PS50110">
    <property type="entry name" value="RESPONSE_REGULATORY"/>
    <property type="match status" value="1"/>
</dbReference>
<evidence type="ECO:0000256" key="4">
    <source>
        <dbReference type="PROSITE-ProRule" id="PRU00169"/>
    </source>
</evidence>
<evidence type="ECO:0000256" key="2">
    <source>
        <dbReference type="ARBA" id="ARBA00012438"/>
    </source>
</evidence>
<dbReference type="CDD" id="cd00130">
    <property type="entry name" value="PAS"/>
    <property type="match status" value="1"/>
</dbReference>
<dbReference type="NCBIfam" id="NF046020">
    <property type="entry name" value="HisKinCckABruc"/>
    <property type="match status" value="1"/>
</dbReference>
<dbReference type="InterPro" id="IPR036097">
    <property type="entry name" value="HisK_dim/P_sf"/>
</dbReference>
<dbReference type="EMBL" id="LC066397">
    <property type="protein sequence ID" value="BAT31334.1"/>
    <property type="molecule type" value="Genomic_DNA"/>
</dbReference>
<dbReference type="PRINTS" id="PR00344">
    <property type="entry name" value="BCTRLSENSOR"/>
</dbReference>
<evidence type="ECO:0000259" key="6">
    <source>
        <dbReference type="PROSITE" id="PS50109"/>
    </source>
</evidence>
<dbReference type="InterPro" id="IPR001789">
    <property type="entry name" value="Sig_transdc_resp-reg_receiver"/>
</dbReference>
<dbReference type="RefSeq" id="WP_007065880.1">
    <property type="nucleotide sequence ID" value="NZ_BBWO01000005.1"/>
</dbReference>
<organism evidence="8">
    <name type="scientific">Fulvimarina pelagi</name>
    <dbReference type="NCBI Taxonomy" id="217511"/>
    <lineage>
        <taxon>Bacteria</taxon>
        <taxon>Pseudomonadati</taxon>
        <taxon>Pseudomonadota</taxon>
        <taxon>Alphaproteobacteria</taxon>
        <taxon>Hyphomicrobiales</taxon>
        <taxon>Aurantimonadaceae</taxon>
        <taxon>Fulvimarina</taxon>
    </lineage>
</organism>
<dbReference type="PANTHER" id="PTHR43065:SF42">
    <property type="entry name" value="TWO-COMPONENT SENSOR PPRA"/>
    <property type="match status" value="1"/>
</dbReference>
<dbReference type="EC" id="2.7.13.3" evidence="2"/>
<dbReference type="SUPFAM" id="SSF55785">
    <property type="entry name" value="PYP-like sensor domain (PAS domain)"/>
    <property type="match status" value="3"/>
</dbReference>
<dbReference type="Pfam" id="PF02518">
    <property type="entry name" value="HATPase_c"/>
    <property type="match status" value="1"/>
</dbReference>
<dbReference type="GO" id="GO:0000155">
    <property type="term" value="F:phosphorelay sensor kinase activity"/>
    <property type="evidence" value="ECO:0007669"/>
    <property type="project" value="InterPro"/>
</dbReference>
<dbReference type="InterPro" id="IPR011006">
    <property type="entry name" value="CheY-like_superfamily"/>
</dbReference>
<dbReference type="Gene3D" id="3.40.50.2300">
    <property type="match status" value="1"/>
</dbReference>
<keyword evidence="8" id="KW-0418">Kinase</keyword>
<dbReference type="Gene3D" id="1.10.287.130">
    <property type="match status" value="1"/>
</dbReference>
<reference evidence="8" key="1">
    <citation type="journal article" date="2015" name="Proc. Natl. Acad. Sci. U.S.A.">
        <title>Bacterial clade with the ribosomal RNA operon on a small plasmid rather than the chromosome.</title>
        <authorList>
            <person name="Anda M."/>
            <person name="Ohtsubo Y."/>
            <person name="Okubo T."/>
            <person name="Sugawara M."/>
            <person name="Nagata Y."/>
            <person name="Tsuda M."/>
            <person name="Minamisawa K."/>
            <person name="Mitsui H."/>
        </authorList>
    </citation>
    <scope>NUCLEOTIDE SEQUENCE</scope>
    <source>
        <strain evidence="8">DSM 15513</strain>
    </source>
</reference>
<evidence type="ECO:0000256" key="5">
    <source>
        <dbReference type="SAM" id="Phobius"/>
    </source>
</evidence>
<dbReference type="SUPFAM" id="SSF47384">
    <property type="entry name" value="Homodimeric domain of signal transducing histidine kinase"/>
    <property type="match status" value="1"/>
</dbReference>
<protein>
    <recommendedName>
        <fullName evidence="2">histidine kinase</fullName>
        <ecNumber evidence="2">2.7.13.3</ecNumber>
    </recommendedName>
</protein>
<keyword evidence="5" id="KW-0812">Transmembrane</keyword>
<dbReference type="SUPFAM" id="SSF55874">
    <property type="entry name" value="ATPase domain of HSP90 chaperone/DNA topoisomerase II/histidine kinase"/>
    <property type="match status" value="1"/>
</dbReference>
<dbReference type="FunFam" id="1.10.287.130:FF:000037">
    <property type="entry name" value="Hybrid sensor histidine kinase/response regulator"/>
    <property type="match status" value="1"/>
</dbReference>
<keyword evidence="5" id="KW-0472">Membrane</keyword>
<evidence type="ECO:0000259" key="7">
    <source>
        <dbReference type="PROSITE" id="PS50110"/>
    </source>
</evidence>
<evidence type="ECO:0000313" key="8">
    <source>
        <dbReference type="EMBL" id="BAT31334.1"/>
    </source>
</evidence>
<dbReference type="InterPro" id="IPR005467">
    <property type="entry name" value="His_kinase_dom"/>
</dbReference>
<feature type="modified residue" description="4-aspartylphosphate" evidence="4">
    <location>
        <position position="772"/>
    </location>
</feature>
<dbReference type="InterPro" id="IPR004358">
    <property type="entry name" value="Sig_transdc_His_kin-like_C"/>
</dbReference>
<dbReference type="SMART" id="SM00387">
    <property type="entry name" value="HATPase_c"/>
    <property type="match status" value="1"/>
</dbReference>
<evidence type="ECO:0000256" key="1">
    <source>
        <dbReference type="ARBA" id="ARBA00000085"/>
    </source>
</evidence>
<name>A0A0P0ZAB6_9HYPH</name>
<dbReference type="InterPro" id="IPR000014">
    <property type="entry name" value="PAS"/>
</dbReference>
<feature type="domain" description="Histidine kinase" evidence="6">
    <location>
        <begin position="471"/>
        <end position="694"/>
    </location>
</feature>
<sequence length="841" mass="91845">MNTMANAFDKPLIDRTERAGSVRRLLLFGGFLIVLAAAMALFGNAYGGIALLVIFALVSIFGVVALFGFALGLISIGGRADEGAAARSFLDGARQGAVFVDTKGRVVYANQSYGRLIGAENGADVQSPVQLLARNSGAAEDVYWLAKAARDGGGGQRVFRLDTPLSRADNQARWYRVSVRPIQSPGGMLEAWQIADITADRREEEASFRTLQDAIDYLDKAPVGFFAADAELRLNYLNATLATWLETDLGSFDPGRATLSDHLPKPMRAHLETRLKSLVEGETQLIDLDLTTARGRILPVKLVAQKARERDGRTGLRSIVINETFGEANHSEAATARFNRFFNAAPMAIAALDDQYVSRRSNPAFERLFGSNAVDGHGSFLELLTEESAGRLGGYLQAASDGEAEISPIDVTLKSDKPRSVRIYLNAIPDRVSGAGETIILYAVDMTDQRALEEQFAKAQKMQAVGNLAGGIAHDFNNVLTVITASVDFLLMNQKPGDPSFQDLLLIKQSANRAASLVRQLLAYSRRQTMRPKMLNLTDVVADLDLLLKRIAGDKTKLERRHARNLWPVMADIGQFEQVITNLVGNARDAMPNGGTIKIETRNVEEGHARVFGYSEMPAADYVLVEVSDTGTGMPADVAERIFEPFFTTKEIGKGTGLGLSMVYGIIKQSNGFIYVESTEGEGTVFRIFLPRFVPEPSLVAAEKQTAIDVNEKVDLTGTATILLVEDEDYVRAGSVRALKLKGYDVHEADSGLDALDVLEELDGKVDLVVSDVVMPEMDGPTLLREMRKVRPDMKFIFVSGYAEDAFAKNLPEGEKFGFLSKPFTQRELAMTVKQMLSSDD</sequence>
<dbReference type="Pfam" id="PF00512">
    <property type="entry name" value="HisKA"/>
    <property type="match status" value="1"/>
</dbReference>
<dbReference type="AlphaFoldDB" id="A0A0P0ZAB6"/>
<accession>A0A0P0ZAB6</accession>
<dbReference type="CDD" id="cd00082">
    <property type="entry name" value="HisKA"/>
    <property type="match status" value="1"/>
</dbReference>
<dbReference type="SMART" id="SM00091">
    <property type="entry name" value="PAS"/>
    <property type="match status" value="3"/>
</dbReference>
<evidence type="ECO:0000256" key="3">
    <source>
        <dbReference type="ARBA" id="ARBA00022553"/>
    </source>
</evidence>
<keyword evidence="3 4" id="KW-0597">Phosphoprotein</keyword>
<dbReference type="Gene3D" id="3.30.450.20">
    <property type="entry name" value="PAS domain"/>
    <property type="match status" value="3"/>
</dbReference>
<feature type="domain" description="Response regulatory" evidence="7">
    <location>
        <begin position="721"/>
        <end position="837"/>
    </location>
</feature>
<proteinExistence type="predicted"/>
<dbReference type="Gene3D" id="3.30.565.10">
    <property type="entry name" value="Histidine kinase-like ATPase, C-terminal domain"/>
    <property type="match status" value="1"/>
</dbReference>
<keyword evidence="8" id="KW-0808">Transferase</keyword>
<dbReference type="InterPro" id="IPR035965">
    <property type="entry name" value="PAS-like_dom_sf"/>
</dbReference>
<keyword evidence="5" id="KW-1133">Transmembrane helix</keyword>
<dbReference type="InterPro" id="IPR003661">
    <property type="entry name" value="HisK_dim/P_dom"/>
</dbReference>
<dbReference type="SMART" id="SM00388">
    <property type="entry name" value="HisKA"/>
    <property type="match status" value="1"/>
</dbReference>
<dbReference type="PROSITE" id="PS50109">
    <property type="entry name" value="HIS_KIN"/>
    <property type="match status" value="1"/>
</dbReference>
<dbReference type="Pfam" id="PF00072">
    <property type="entry name" value="Response_reg"/>
    <property type="match status" value="1"/>
</dbReference>
<comment type="catalytic activity">
    <reaction evidence="1">
        <text>ATP + protein L-histidine = ADP + protein N-phospho-L-histidine.</text>
        <dbReference type="EC" id="2.7.13.3"/>
    </reaction>
</comment>
<dbReference type="Pfam" id="PF08448">
    <property type="entry name" value="PAS_4"/>
    <property type="match status" value="1"/>
</dbReference>
<feature type="transmembrane region" description="Helical" evidence="5">
    <location>
        <begin position="49"/>
        <end position="74"/>
    </location>
</feature>
<dbReference type="InterPro" id="IPR013656">
    <property type="entry name" value="PAS_4"/>
</dbReference>
<dbReference type="InterPro" id="IPR003594">
    <property type="entry name" value="HATPase_dom"/>
</dbReference>
<dbReference type="Pfam" id="PF13426">
    <property type="entry name" value="PAS_9"/>
    <property type="match status" value="1"/>
</dbReference>
<dbReference type="SMART" id="SM00448">
    <property type="entry name" value="REC"/>
    <property type="match status" value="1"/>
</dbReference>